<dbReference type="EMBL" id="LWBO01000005">
    <property type="protein sequence ID" value="OQP51679.1"/>
    <property type="molecule type" value="Genomic_DNA"/>
</dbReference>
<evidence type="ECO:0000313" key="1">
    <source>
        <dbReference type="EMBL" id="OQP51679.1"/>
    </source>
</evidence>
<accession>A0ABX3P3X9</accession>
<comment type="caution">
    <text evidence="1">The sequence shown here is derived from an EMBL/GenBank/DDBJ whole genome shotgun (WGS) entry which is preliminary data.</text>
</comment>
<evidence type="ECO:0000313" key="2">
    <source>
        <dbReference type="Proteomes" id="UP000192277"/>
    </source>
</evidence>
<name>A0ABX3P3X9_9BACT</name>
<reference evidence="1 2" key="1">
    <citation type="submission" date="2016-04" db="EMBL/GenBank/DDBJ databases">
        <authorList>
            <person name="Chen L."/>
            <person name="Zhuang W."/>
            <person name="Wang G."/>
        </authorList>
    </citation>
    <scope>NUCLEOTIDE SEQUENCE [LARGE SCALE GENOMIC DNA]</scope>
    <source>
        <strain evidence="2">GR20</strain>
    </source>
</reference>
<protein>
    <submittedName>
        <fullName evidence="1">Uncharacterized protein</fullName>
    </submittedName>
</protein>
<proteinExistence type="predicted"/>
<dbReference type="Proteomes" id="UP000192277">
    <property type="component" value="Unassembled WGS sequence"/>
</dbReference>
<keyword evidence="2" id="KW-1185">Reference proteome</keyword>
<gene>
    <name evidence="1" type="ORF">A4D02_26435</name>
</gene>
<dbReference type="RefSeq" id="WP_014219638.1">
    <property type="nucleotide sequence ID" value="NZ_LWBO01000005.1"/>
</dbReference>
<sequence>MGLVEKRAIKSFQDTKFPELEKEINSIAGYPIEFSVEWDTLAAPDYADRYEEYFTDIYFKPIIETFKFIAADDMGKEALKEILKKIHIKNDGTVTSEVRAYSIDGGVLTVNHDPVVNAHHIDYRTKKLTEILSEKM</sequence>
<organism evidence="1 2">
    <name type="scientific">Niastella koreensis</name>
    <dbReference type="NCBI Taxonomy" id="354356"/>
    <lineage>
        <taxon>Bacteria</taxon>
        <taxon>Pseudomonadati</taxon>
        <taxon>Bacteroidota</taxon>
        <taxon>Chitinophagia</taxon>
        <taxon>Chitinophagales</taxon>
        <taxon>Chitinophagaceae</taxon>
        <taxon>Niastella</taxon>
    </lineage>
</organism>